<sequence length="173" mass="20565">MRTVFNYRQALREPKKVQQITEKYSLPFSIELIPAINFLVFMAITGVFLYFLHRVFPYLLEWTFLVFLIGIPLLLTSLMRKVQPDGKNIYLYLYDFAKYFFGMKLPKKRFCHDKKVEWLDDRKIEFRKCVKVVLKNERIKNADENDARQPVVNANGRRLGVLSHSDNIHSEAE</sequence>
<feature type="transmembrane region" description="Helical" evidence="1">
    <location>
        <begin position="32"/>
        <end position="52"/>
    </location>
</feature>
<keyword evidence="1" id="KW-1133">Transmembrane helix</keyword>
<comment type="caution">
    <text evidence="2">The sequence shown here is derived from an EMBL/GenBank/DDBJ whole genome shotgun (WGS) entry which is preliminary data.</text>
</comment>
<reference evidence="3" key="1">
    <citation type="journal article" date="2019" name="Int. J. Syst. Evol. Microbiol.">
        <title>The Global Catalogue of Microorganisms (GCM) 10K type strain sequencing project: providing services to taxonomists for standard genome sequencing and annotation.</title>
        <authorList>
            <consortium name="The Broad Institute Genomics Platform"/>
            <consortium name="The Broad Institute Genome Sequencing Center for Infectious Disease"/>
            <person name="Wu L."/>
            <person name="Ma J."/>
        </authorList>
    </citation>
    <scope>NUCLEOTIDE SEQUENCE [LARGE SCALE GENOMIC DNA]</scope>
    <source>
        <strain evidence="3">JCM 30071</strain>
    </source>
</reference>
<accession>A0ABQ2DPV8</accession>
<proteinExistence type="predicted"/>
<protein>
    <recommendedName>
        <fullName evidence="4">Conjugal transfer protein</fullName>
    </recommendedName>
</protein>
<evidence type="ECO:0008006" key="4">
    <source>
        <dbReference type="Google" id="ProtNLM"/>
    </source>
</evidence>
<evidence type="ECO:0000313" key="3">
    <source>
        <dbReference type="Proteomes" id="UP000634435"/>
    </source>
</evidence>
<keyword evidence="3" id="KW-1185">Reference proteome</keyword>
<gene>
    <name evidence="2" type="primary">yddD</name>
    <name evidence="2" type="ORF">GCM10007111_31920</name>
</gene>
<dbReference type="InterPro" id="IPR025608">
    <property type="entry name" value="TcpE"/>
</dbReference>
<dbReference type="Proteomes" id="UP000634435">
    <property type="component" value="Unassembled WGS sequence"/>
</dbReference>
<keyword evidence="1" id="KW-0812">Transmembrane</keyword>
<dbReference type="RefSeq" id="WP_188943749.1">
    <property type="nucleotide sequence ID" value="NZ_BMPN01000005.1"/>
</dbReference>
<evidence type="ECO:0000313" key="2">
    <source>
        <dbReference type="EMBL" id="GGJ67670.1"/>
    </source>
</evidence>
<dbReference type="Pfam" id="PF12648">
    <property type="entry name" value="TcpE"/>
    <property type="match status" value="1"/>
</dbReference>
<dbReference type="EMBL" id="BMPN01000005">
    <property type="protein sequence ID" value="GGJ67670.1"/>
    <property type="molecule type" value="Genomic_DNA"/>
</dbReference>
<feature type="transmembrane region" description="Helical" evidence="1">
    <location>
        <begin position="58"/>
        <end position="78"/>
    </location>
</feature>
<name>A0ABQ2DPV8_9BACI</name>
<keyword evidence="1" id="KW-0472">Membrane</keyword>
<organism evidence="2 3">
    <name type="scientific">Virgibacillus kapii</name>
    <dbReference type="NCBI Taxonomy" id="1638645"/>
    <lineage>
        <taxon>Bacteria</taxon>
        <taxon>Bacillati</taxon>
        <taxon>Bacillota</taxon>
        <taxon>Bacilli</taxon>
        <taxon>Bacillales</taxon>
        <taxon>Bacillaceae</taxon>
        <taxon>Virgibacillus</taxon>
    </lineage>
</organism>
<evidence type="ECO:0000256" key="1">
    <source>
        <dbReference type="SAM" id="Phobius"/>
    </source>
</evidence>